<name>A0A1D8N4N8_YARLL</name>
<dbReference type="KEGG" id="yli:2906167"/>
<dbReference type="EMBL" id="CP017553">
    <property type="protein sequence ID" value="AOW00609.1"/>
    <property type="molecule type" value="Genomic_DNA"/>
</dbReference>
<evidence type="ECO:0000313" key="6">
    <source>
        <dbReference type="Proteomes" id="UP000256601"/>
    </source>
</evidence>
<sequence length="87" mass="9225">MERQGGACIKAGLGTIAAARENDFAIVTSNLQYLAEAIDAIITLLGRMYDANIYQTLTAAAPLTTVHPAMQAALKEETATRGMVPLM</sequence>
<keyword evidence="1" id="KW-0479">Metal-binding</keyword>
<evidence type="ECO:0000313" key="3">
    <source>
        <dbReference type="EMBL" id="AOW00609.1"/>
    </source>
</evidence>
<protein>
    <submittedName>
        <fullName evidence="3">Uncharacterized protein</fullName>
    </submittedName>
</protein>
<keyword evidence="2" id="KW-0408">Iron</keyword>
<dbReference type="AlphaFoldDB" id="A0A1D8N4N8"/>
<dbReference type="GO" id="GO:0020037">
    <property type="term" value="F:heme binding"/>
    <property type="evidence" value="ECO:0007669"/>
    <property type="project" value="InterPro"/>
</dbReference>
<dbReference type="InterPro" id="IPR000898">
    <property type="entry name" value="Indolamine_dOase"/>
</dbReference>
<dbReference type="GO" id="GO:0016702">
    <property type="term" value="F:oxidoreductase activity, acting on single donors with incorporation of molecular oxygen, incorporation of two atoms of oxygen"/>
    <property type="evidence" value="ECO:0007669"/>
    <property type="project" value="UniProtKB-ARBA"/>
</dbReference>
<dbReference type="GO" id="GO:0046872">
    <property type="term" value="F:metal ion binding"/>
    <property type="evidence" value="ECO:0007669"/>
    <property type="project" value="UniProtKB-KW"/>
</dbReference>
<evidence type="ECO:0000313" key="4">
    <source>
        <dbReference type="EMBL" id="RDW23499.1"/>
    </source>
</evidence>
<dbReference type="OrthoDB" id="540174at2759"/>
<dbReference type="RefSeq" id="XP_500043.1">
    <property type="nucleotide sequence ID" value="XM_500043.1"/>
</dbReference>
<dbReference type="Proteomes" id="UP000182444">
    <property type="component" value="Chromosome 1A"/>
</dbReference>
<accession>A0A1D8N4N8</accession>
<dbReference type="Proteomes" id="UP000256601">
    <property type="component" value="Unassembled WGS sequence"/>
</dbReference>
<organism evidence="3 5">
    <name type="scientific">Yarrowia lipolytica</name>
    <name type="common">Candida lipolytica</name>
    <dbReference type="NCBI Taxonomy" id="4952"/>
    <lineage>
        <taxon>Eukaryota</taxon>
        <taxon>Fungi</taxon>
        <taxon>Dikarya</taxon>
        <taxon>Ascomycota</taxon>
        <taxon>Saccharomycotina</taxon>
        <taxon>Dipodascomycetes</taxon>
        <taxon>Dipodascales</taxon>
        <taxon>Dipodascales incertae sedis</taxon>
        <taxon>Yarrowia</taxon>
    </lineage>
</organism>
<evidence type="ECO:0000256" key="1">
    <source>
        <dbReference type="ARBA" id="ARBA00022723"/>
    </source>
</evidence>
<dbReference type="VEuPathDB" id="FungiDB:YALI1_A13682g"/>
<gene>
    <name evidence="4" type="ORF">B0I71DRAFT_149000</name>
    <name evidence="3" type="ORF">YALI1_A13682g</name>
</gene>
<dbReference type="Pfam" id="PF01231">
    <property type="entry name" value="IDO"/>
    <property type="match status" value="1"/>
</dbReference>
<proteinExistence type="predicted"/>
<evidence type="ECO:0000256" key="2">
    <source>
        <dbReference type="ARBA" id="ARBA00023004"/>
    </source>
</evidence>
<dbReference type="VEuPathDB" id="FungiDB:YALI0_A13607g"/>
<evidence type="ECO:0000313" key="5">
    <source>
        <dbReference type="Proteomes" id="UP000182444"/>
    </source>
</evidence>
<dbReference type="EMBL" id="KZ859081">
    <property type="protein sequence ID" value="RDW23499.1"/>
    <property type="molecule type" value="Genomic_DNA"/>
</dbReference>
<reference evidence="3 5" key="1">
    <citation type="journal article" date="2016" name="PLoS ONE">
        <title>Sequence Assembly of Yarrowia lipolytica Strain W29/CLIB89 Shows Transposable Element Diversity.</title>
        <authorList>
            <person name="Magnan C."/>
            <person name="Yu J."/>
            <person name="Chang I."/>
            <person name="Jahn E."/>
            <person name="Kanomata Y."/>
            <person name="Wu J."/>
            <person name="Zeller M."/>
            <person name="Oakes M."/>
            <person name="Baldi P."/>
            <person name="Sandmeyer S."/>
        </authorList>
    </citation>
    <scope>NUCLEOTIDE SEQUENCE [LARGE SCALE GENOMIC DNA]</scope>
    <source>
        <strain evidence="3">CLIB89</strain>
        <strain evidence="5">CLIB89(W29)</strain>
    </source>
</reference>
<dbReference type="GeneID" id="2906167"/>
<dbReference type="GO" id="GO:0006568">
    <property type="term" value="P:L-tryptophan metabolic process"/>
    <property type="evidence" value="ECO:0007669"/>
    <property type="project" value="UniProtKB-ARBA"/>
</dbReference>
<reference evidence="4 6" key="2">
    <citation type="submission" date="2018-07" db="EMBL/GenBank/DDBJ databases">
        <title>Draft Genome Assemblies for Five Robust Yarrowia lipolytica Strains Exhibiting High Lipid Production and Pentose Sugar Utilization and Sugar Alcohol Secretion from Undetoxified Lignocellulosic Biomass Hydrolysates.</title>
        <authorList>
            <consortium name="DOE Joint Genome Institute"/>
            <person name="Walker C."/>
            <person name="Ryu S."/>
            <person name="Na H."/>
            <person name="Zane M."/>
            <person name="LaButti K."/>
            <person name="Lipzen A."/>
            <person name="Haridas S."/>
            <person name="Barry K."/>
            <person name="Grigoriev I.V."/>
            <person name="Quarterman J."/>
            <person name="Slininger P."/>
            <person name="Dien B."/>
            <person name="Trinh C.T."/>
        </authorList>
    </citation>
    <scope>NUCLEOTIDE SEQUENCE [LARGE SCALE GENOMIC DNA]</scope>
    <source>
        <strain evidence="4 6">YB392</strain>
    </source>
</reference>